<dbReference type="InterPro" id="IPR033464">
    <property type="entry name" value="CSN8_PSD8_EIF3K"/>
</dbReference>
<name>A0A9K3LGX5_9STRA</name>
<dbReference type="Proteomes" id="UP000693970">
    <property type="component" value="Unassembled WGS sequence"/>
</dbReference>
<comment type="caution">
    <text evidence="2">The sequence shown here is derived from an EMBL/GenBank/DDBJ whole genome shotgun (WGS) entry which is preliminary data.</text>
</comment>
<protein>
    <submittedName>
        <fullName evidence="2">26S proteasome regulatory subunit</fullName>
    </submittedName>
</protein>
<keyword evidence="2" id="KW-0647">Proteasome</keyword>
<evidence type="ECO:0000313" key="2">
    <source>
        <dbReference type="EMBL" id="KAG7361650.1"/>
    </source>
</evidence>
<gene>
    <name evidence="2" type="ORF">IV203_036751</name>
</gene>
<feature type="domain" description="CSN8/PSMD8/EIF3K" evidence="1">
    <location>
        <begin position="63"/>
        <end position="177"/>
    </location>
</feature>
<sequence length="225" mass="24623">MSGETPPREYVESLLSKGAYKVSNQPTLEAYVDAQASGDGEYYFEANKALLKIYNSQKSLANTDKMATVLLLALVESYPSTDFLALSYLLPERYAASEPCKSVLECSQLLDSCQFVEFWAGLSKIPTEDASLKALVGRSTQKLQRGILQVLSFTYKSAKLDKVLTVLNLKDSAGLTQLKDPCLESVSGGTVVFKSTVDNTKRNRVFQEGLSYNAIANLMAKVSAE</sequence>
<proteinExistence type="predicted"/>
<evidence type="ECO:0000259" key="1">
    <source>
        <dbReference type="Pfam" id="PF10075"/>
    </source>
</evidence>
<dbReference type="GO" id="GO:0003743">
    <property type="term" value="F:translation initiation factor activity"/>
    <property type="evidence" value="ECO:0007669"/>
    <property type="project" value="InterPro"/>
</dbReference>
<organism evidence="2 3">
    <name type="scientific">Nitzschia inconspicua</name>
    <dbReference type="NCBI Taxonomy" id="303405"/>
    <lineage>
        <taxon>Eukaryota</taxon>
        <taxon>Sar</taxon>
        <taxon>Stramenopiles</taxon>
        <taxon>Ochrophyta</taxon>
        <taxon>Bacillariophyta</taxon>
        <taxon>Bacillariophyceae</taxon>
        <taxon>Bacillariophycidae</taxon>
        <taxon>Bacillariales</taxon>
        <taxon>Bacillariaceae</taxon>
        <taxon>Nitzschia</taxon>
    </lineage>
</organism>
<dbReference type="PANTHER" id="PTHR13022:SF0">
    <property type="entry name" value="EUKARYOTIC TRANSLATION INITIATION FACTOR 3 SUBUNIT K"/>
    <property type="match status" value="1"/>
</dbReference>
<accession>A0A9K3LGX5</accession>
<dbReference type="PANTHER" id="PTHR13022">
    <property type="entry name" value="EUKARYOTIC TRANSLATION INITIATION FACTOR 3 SUBUNIT 11"/>
    <property type="match status" value="1"/>
</dbReference>
<keyword evidence="3" id="KW-1185">Reference proteome</keyword>
<dbReference type="AlphaFoldDB" id="A0A9K3LGX5"/>
<dbReference type="EMBL" id="JAGRRH010000013">
    <property type="protein sequence ID" value="KAG7361650.1"/>
    <property type="molecule type" value="Genomic_DNA"/>
</dbReference>
<reference evidence="2" key="1">
    <citation type="journal article" date="2021" name="Sci. Rep.">
        <title>Diploid genomic architecture of Nitzschia inconspicua, an elite biomass production diatom.</title>
        <authorList>
            <person name="Oliver A."/>
            <person name="Podell S."/>
            <person name="Pinowska A."/>
            <person name="Traller J.C."/>
            <person name="Smith S.R."/>
            <person name="McClure R."/>
            <person name="Beliaev A."/>
            <person name="Bohutskyi P."/>
            <person name="Hill E.A."/>
            <person name="Rabines A."/>
            <person name="Zheng H."/>
            <person name="Allen L.Z."/>
            <person name="Kuo A."/>
            <person name="Grigoriev I.V."/>
            <person name="Allen A.E."/>
            <person name="Hazlebeck D."/>
            <person name="Allen E.E."/>
        </authorList>
    </citation>
    <scope>NUCLEOTIDE SEQUENCE</scope>
    <source>
        <strain evidence="2">Hildebrandi</strain>
    </source>
</reference>
<evidence type="ECO:0000313" key="3">
    <source>
        <dbReference type="Proteomes" id="UP000693970"/>
    </source>
</evidence>
<reference evidence="2" key="2">
    <citation type="submission" date="2021-04" db="EMBL/GenBank/DDBJ databases">
        <authorList>
            <person name="Podell S."/>
        </authorList>
    </citation>
    <scope>NUCLEOTIDE SEQUENCE</scope>
    <source>
        <strain evidence="2">Hildebrandi</strain>
    </source>
</reference>
<dbReference type="OrthoDB" id="337745at2759"/>
<dbReference type="InterPro" id="IPR009374">
    <property type="entry name" value="eIF3k"/>
</dbReference>
<dbReference type="GO" id="GO:0005852">
    <property type="term" value="C:eukaryotic translation initiation factor 3 complex"/>
    <property type="evidence" value="ECO:0007669"/>
    <property type="project" value="InterPro"/>
</dbReference>
<dbReference type="Pfam" id="PF10075">
    <property type="entry name" value="CSN8_PSD8_EIF3K"/>
    <property type="match status" value="1"/>
</dbReference>
<dbReference type="GO" id="GO:0000502">
    <property type="term" value="C:proteasome complex"/>
    <property type="evidence" value="ECO:0007669"/>
    <property type="project" value="UniProtKB-KW"/>
</dbReference>